<name>A0A928UZ06_9SPHI</name>
<dbReference type="EMBL" id="PRDK01000007">
    <property type="protein sequence ID" value="MBE8714663.1"/>
    <property type="molecule type" value="Genomic_DNA"/>
</dbReference>
<keyword evidence="1" id="KW-0732">Signal</keyword>
<dbReference type="InterPro" id="IPR013783">
    <property type="entry name" value="Ig-like_fold"/>
</dbReference>
<dbReference type="PANTHER" id="PTHR48098:SF1">
    <property type="entry name" value="DIACYLGLYCEROL ACYLTRANSFERASE_MYCOLYLTRANSFERASE AG85A"/>
    <property type="match status" value="1"/>
</dbReference>
<comment type="caution">
    <text evidence="3">The sequence shown here is derived from an EMBL/GenBank/DDBJ whole genome shotgun (WGS) entry which is preliminary data.</text>
</comment>
<dbReference type="Gene3D" id="2.60.40.10">
    <property type="entry name" value="Immunoglobulins"/>
    <property type="match status" value="1"/>
</dbReference>
<evidence type="ECO:0000313" key="4">
    <source>
        <dbReference type="Proteomes" id="UP000616201"/>
    </source>
</evidence>
<accession>A0A928UZ06</accession>
<evidence type="ECO:0000259" key="2">
    <source>
        <dbReference type="Pfam" id="PF02922"/>
    </source>
</evidence>
<gene>
    <name evidence="3" type="ORF">C4F49_13320</name>
</gene>
<dbReference type="GO" id="GO:0016747">
    <property type="term" value="F:acyltransferase activity, transferring groups other than amino-acyl groups"/>
    <property type="evidence" value="ECO:0007669"/>
    <property type="project" value="TreeGrafter"/>
</dbReference>
<reference evidence="3" key="1">
    <citation type="submission" date="2018-02" db="EMBL/GenBank/DDBJ databases">
        <authorList>
            <person name="Vasarhelyi B.M."/>
            <person name="Deshmukh S."/>
            <person name="Balint B."/>
            <person name="Kukolya J."/>
        </authorList>
    </citation>
    <scope>NUCLEOTIDE SEQUENCE</scope>
    <source>
        <strain evidence="3">KB22</strain>
    </source>
</reference>
<sequence length="385" mass="44226">MQYKPNRLIGIFLLFVLSYATAQENIGQREKVKITSPLIDQQDQVTFNLFAPEAKEVFVQGNWNDKKQEMKKVDGVWTLTTEALQSDLYLYSFIVDQVKIQDPLNIYQMRDVNTNFSYFITGGNQSKAYTINDVAHGTVSKRWYASPTLGTTRRMTVYTPPNYEEGKQKYPVLYLLHGMGGDEEAWETLGRATQILDNLIAEGKVKPMIVVMPNGHTSNQAAPGESAKGLYPVEFMLPDVGTSDMERSFIDIIQFVESNYRVKKEKASRAIAGLSMGGSHTLFISSYLNNYFDYVGLFSAAFRLRANNESPVYTEFESNLERQKKNGYKLYWIGMGKTDFLYKIGEDYRKKLDAIQMPYTYRESEGGHTWSNWRLYLTEFLPQLF</sequence>
<dbReference type="Gene3D" id="3.40.50.1820">
    <property type="entry name" value="alpha/beta hydrolase"/>
    <property type="match status" value="1"/>
</dbReference>
<dbReference type="InterPro" id="IPR014756">
    <property type="entry name" value="Ig_E-set"/>
</dbReference>
<evidence type="ECO:0000256" key="1">
    <source>
        <dbReference type="SAM" id="SignalP"/>
    </source>
</evidence>
<feature type="signal peptide" evidence="1">
    <location>
        <begin position="1"/>
        <end position="22"/>
    </location>
</feature>
<dbReference type="Pfam" id="PF00756">
    <property type="entry name" value="Esterase"/>
    <property type="match status" value="1"/>
</dbReference>
<dbReference type="RefSeq" id="WP_196936086.1">
    <property type="nucleotide sequence ID" value="NZ_MU158698.1"/>
</dbReference>
<dbReference type="Pfam" id="PF02922">
    <property type="entry name" value="CBM_48"/>
    <property type="match status" value="1"/>
</dbReference>
<evidence type="ECO:0000313" key="3">
    <source>
        <dbReference type="EMBL" id="MBE8714663.1"/>
    </source>
</evidence>
<organism evidence="3 4">
    <name type="scientific">Sphingobacterium hungaricum</name>
    <dbReference type="NCBI Taxonomy" id="2082723"/>
    <lineage>
        <taxon>Bacteria</taxon>
        <taxon>Pseudomonadati</taxon>
        <taxon>Bacteroidota</taxon>
        <taxon>Sphingobacteriia</taxon>
        <taxon>Sphingobacteriales</taxon>
        <taxon>Sphingobacteriaceae</taxon>
        <taxon>Sphingobacterium</taxon>
    </lineage>
</organism>
<dbReference type="GO" id="GO:0005975">
    <property type="term" value="P:carbohydrate metabolic process"/>
    <property type="evidence" value="ECO:0007669"/>
    <property type="project" value="InterPro"/>
</dbReference>
<dbReference type="InterPro" id="IPR000801">
    <property type="entry name" value="Esterase-like"/>
</dbReference>
<dbReference type="SUPFAM" id="SSF81296">
    <property type="entry name" value="E set domains"/>
    <property type="match status" value="1"/>
</dbReference>
<dbReference type="CDD" id="cd11294">
    <property type="entry name" value="E_set_Esterase_like_N"/>
    <property type="match status" value="1"/>
</dbReference>
<dbReference type="InterPro" id="IPR050583">
    <property type="entry name" value="Mycobacterial_A85_antigen"/>
</dbReference>
<protein>
    <submittedName>
        <fullName evidence="3">Esterase</fullName>
    </submittedName>
</protein>
<dbReference type="SUPFAM" id="SSF53474">
    <property type="entry name" value="alpha/beta-Hydrolases"/>
    <property type="match status" value="1"/>
</dbReference>
<dbReference type="GO" id="GO:0004553">
    <property type="term" value="F:hydrolase activity, hydrolyzing O-glycosyl compounds"/>
    <property type="evidence" value="ECO:0007669"/>
    <property type="project" value="InterPro"/>
</dbReference>
<feature type="domain" description="Glycoside hydrolase family 13 N-terminal" evidence="2">
    <location>
        <begin position="43"/>
        <end position="95"/>
    </location>
</feature>
<feature type="chain" id="PRO_5038101620" evidence="1">
    <location>
        <begin position="23"/>
        <end position="385"/>
    </location>
</feature>
<dbReference type="PANTHER" id="PTHR48098">
    <property type="entry name" value="ENTEROCHELIN ESTERASE-RELATED"/>
    <property type="match status" value="1"/>
</dbReference>
<dbReference type="AlphaFoldDB" id="A0A928UZ06"/>
<proteinExistence type="predicted"/>
<dbReference type="Proteomes" id="UP000616201">
    <property type="component" value="Unassembled WGS sequence"/>
</dbReference>
<keyword evidence="4" id="KW-1185">Reference proteome</keyword>
<dbReference type="InterPro" id="IPR004193">
    <property type="entry name" value="Glyco_hydro_13_N"/>
</dbReference>
<dbReference type="InterPro" id="IPR029058">
    <property type="entry name" value="AB_hydrolase_fold"/>
</dbReference>